<reference evidence="2 3" key="1">
    <citation type="submission" date="2019-03" db="EMBL/GenBank/DDBJ databases">
        <title>Genomic Encyclopedia of Type Strains, Phase IV (KMG-IV): sequencing the most valuable type-strain genomes for metagenomic binning, comparative biology and taxonomic classification.</title>
        <authorList>
            <person name="Goeker M."/>
        </authorList>
    </citation>
    <scope>NUCLEOTIDE SEQUENCE [LARGE SCALE GENOMIC DNA]</scope>
    <source>
        <strain evidence="2 3">DSM 29487</strain>
    </source>
</reference>
<keyword evidence="3" id="KW-1185">Reference proteome</keyword>
<dbReference type="PANTHER" id="PTHR43162">
    <property type="match status" value="1"/>
</dbReference>
<gene>
    <name evidence="2" type="ORF">EDD60_1226</name>
</gene>
<dbReference type="InterPro" id="IPR001509">
    <property type="entry name" value="Epimerase_deHydtase"/>
</dbReference>
<evidence type="ECO:0000313" key="2">
    <source>
        <dbReference type="EMBL" id="TCV93765.1"/>
    </source>
</evidence>
<sequence>MDRILITGASGNVGKYEAQYALKNSQQISVAGTQIDGPIQIYKNTAKIVQFDFTDSTTFDAALEDVDRVFYYASTHLENPEDIKPFIDKLKSILKRLDSHTVIFVLVSLCKK</sequence>
<evidence type="ECO:0000259" key="1">
    <source>
        <dbReference type="Pfam" id="PF01370"/>
    </source>
</evidence>
<protein>
    <submittedName>
        <fullName evidence="2">NAD-dependent epimerase/dehydratase family protein</fullName>
    </submittedName>
</protein>
<proteinExistence type="predicted"/>
<dbReference type="Proteomes" id="UP000295515">
    <property type="component" value="Unassembled WGS sequence"/>
</dbReference>
<dbReference type="AlphaFoldDB" id="A0A4R3YLU1"/>
<name>A0A4R3YLU1_9FIRM</name>
<comment type="caution">
    <text evidence="2">The sequence shown here is derived from an EMBL/GenBank/DDBJ whole genome shotgun (WGS) entry which is preliminary data.</text>
</comment>
<feature type="domain" description="NAD-dependent epimerase/dehydratase" evidence="1">
    <location>
        <begin position="4"/>
        <end position="82"/>
    </location>
</feature>
<dbReference type="PANTHER" id="PTHR43162:SF1">
    <property type="entry name" value="PRESTALK A DIFFERENTIATION PROTEIN A"/>
    <property type="match status" value="1"/>
</dbReference>
<dbReference type="InterPro" id="IPR036291">
    <property type="entry name" value="NAD(P)-bd_dom_sf"/>
</dbReference>
<accession>A0A4R3YLU1</accession>
<dbReference type="EMBL" id="SMCQ01000022">
    <property type="protein sequence ID" value="TCV93765.1"/>
    <property type="molecule type" value="Genomic_DNA"/>
</dbReference>
<dbReference type="GeneID" id="98916262"/>
<dbReference type="RefSeq" id="WP_066447890.1">
    <property type="nucleotide sequence ID" value="NZ_JANKBF010000009.1"/>
</dbReference>
<dbReference type="SUPFAM" id="SSF51735">
    <property type="entry name" value="NAD(P)-binding Rossmann-fold domains"/>
    <property type="match status" value="1"/>
</dbReference>
<dbReference type="Gene3D" id="3.40.50.720">
    <property type="entry name" value="NAD(P)-binding Rossmann-like Domain"/>
    <property type="match status" value="1"/>
</dbReference>
<evidence type="ECO:0000313" key="3">
    <source>
        <dbReference type="Proteomes" id="UP000295515"/>
    </source>
</evidence>
<organism evidence="2 3">
    <name type="scientific">Longibaculum muris</name>
    <dbReference type="NCBI Taxonomy" id="1796628"/>
    <lineage>
        <taxon>Bacteria</taxon>
        <taxon>Bacillati</taxon>
        <taxon>Bacillota</taxon>
        <taxon>Erysipelotrichia</taxon>
        <taxon>Erysipelotrichales</taxon>
        <taxon>Coprobacillaceae</taxon>
        <taxon>Longibaculum</taxon>
    </lineage>
</organism>
<dbReference type="Pfam" id="PF01370">
    <property type="entry name" value="Epimerase"/>
    <property type="match status" value="1"/>
</dbReference>
<dbReference type="InterPro" id="IPR051604">
    <property type="entry name" value="Ergot_Alk_Oxidoreductase"/>
</dbReference>